<reference evidence="1 2" key="1">
    <citation type="submission" date="2024-02" db="EMBL/GenBank/DDBJ databases">
        <title>De novo assembly and annotation of 12 fungi associated with fruit tree decline syndrome in Ontario, Canada.</title>
        <authorList>
            <person name="Sulman M."/>
            <person name="Ellouze W."/>
            <person name="Ilyukhin E."/>
        </authorList>
    </citation>
    <scope>NUCLEOTIDE SEQUENCE [LARGE SCALE GENOMIC DNA]</scope>
    <source>
        <strain evidence="1 2">M97-236</strain>
    </source>
</reference>
<accession>A0ABR3S3V8</accession>
<dbReference type="Proteomes" id="UP001521222">
    <property type="component" value="Unassembled WGS sequence"/>
</dbReference>
<keyword evidence="2" id="KW-1185">Reference proteome</keyword>
<evidence type="ECO:0008006" key="3">
    <source>
        <dbReference type="Google" id="ProtNLM"/>
    </source>
</evidence>
<name>A0ABR3S3V8_9PLEO</name>
<protein>
    <recommendedName>
        <fullName evidence="3">NlpC/P60 domain-containing protein</fullName>
    </recommendedName>
</protein>
<comment type="caution">
    <text evidence="1">The sequence shown here is derived from an EMBL/GenBank/DDBJ whole genome shotgun (WGS) entry which is preliminary data.</text>
</comment>
<dbReference type="SUPFAM" id="SSF54001">
    <property type="entry name" value="Cysteine proteinases"/>
    <property type="match status" value="1"/>
</dbReference>
<dbReference type="EMBL" id="JAKIXB020000001">
    <property type="protein sequence ID" value="KAL1611365.1"/>
    <property type="molecule type" value="Genomic_DNA"/>
</dbReference>
<organism evidence="1 2">
    <name type="scientific">Nothophoma quercina</name>
    <dbReference type="NCBI Taxonomy" id="749835"/>
    <lineage>
        <taxon>Eukaryota</taxon>
        <taxon>Fungi</taxon>
        <taxon>Dikarya</taxon>
        <taxon>Ascomycota</taxon>
        <taxon>Pezizomycotina</taxon>
        <taxon>Dothideomycetes</taxon>
        <taxon>Pleosporomycetidae</taxon>
        <taxon>Pleosporales</taxon>
        <taxon>Pleosporineae</taxon>
        <taxon>Didymellaceae</taxon>
        <taxon>Nothophoma</taxon>
    </lineage>
</organism>
<evidence type="ECO:0000313" key="1">
    <source>
        <dbReference type="EMBL" id="KAL1611365.1"/>
    </source>
</evidence>
<dbReference type="InterPro" id="IPR038765">
    <property type="entry name" value="Papain-like_cys_pep_sf"/>
</dbReference>
<dbReference type="Gene3D" id="3.90.1720.10">
    <property type="entry name" value="endopeptidase domain like (from Nostoc punctiforme)"/>
    <property type="match status" value="1"/>
</dbReference>
<proteinExistence type="predicted"/>
<sequence>MYCASESKLKYKKVKFADRRAGDAVFFGGKCDCSNNPEGIHHVGLMMDGGYNMWNALKTGTKVRKDNFQNWDEKACPYVIRFE</sequence>
<evidence type="ECO:0000313" key="2">
    <source>
        <dbReference type="Proteomes" id="UP001521222"/>
    </source>
</evidence>
<gene>
    <name evidence="1" type="ORF">SLS59_000084</name>
</gene>